<proteinExistence type="predicted"/>
<reference evidence="2" key="1">
    <citation type="submission" date="2024-04" db="EMBL/GenBank/DDBJ databases">
        <title>Salinicola lusitanus LLJ914,a marine bacterium isolated from the Okinawa Trough.</title>
        <authorList>
            <person name="Li J."/>
        </authorList>
    </citation>
    <scope>NUCLEOTIDE SEQUENCE [LARGE SCALE GENOMIC DNA]</scope>
</reference>
<keyword evidence="2" id="KW-1185">Reference proteome</keyword>
<sequence>MRCGTAVESAQSVARCGDHYQSGGAVRGLLSERWRSVGPLSAWRGVGTTVRVVERCGDHCQSGGAGLSERWSGVGPLSERWSGVGTTVRAVERCGDRCQKRFEHSGSESAVILALGR</sequence>
<gene>
    <name evidence="1" type="ORF">WMY93_018088</name>
</gene>
<protein>
    <submittedName>
        <fullName evidence="1">Uncharacterized protein</fullName>
    </submittedName>
</protein>
<evidence type="ECO:0000313" key="2">
    <source>
        <dbReference type="Proteomes" id="UP001460270"/>
    </source>
</evidence>
<dbReference type="AlphaFoldDB" id="A0AAW0NP30"/>
<accession>A0AAW0NP30</accession>
<comment type="caution">
    <text evidence="1">The sequence shown here is derived from an EMBL/GenBank/DDBJ whole genome shotgun (WGS) entry which is preliminary data.</text>
</comment>
<organism evidence="1 2">
    <name type="scientific">Mugilogobius chulae</name>
    <name type="common">yellowstripe goby</name>
    <dbReference type="NCBI Taxonomy" id="88201"/>
    <lineage>
        <taxon>Eukaryota</taxon>
        <taxon>Metazoa</taxon>
        <taxon>Chordata</taxon>
        <taxon>Craniata</taxon>
        <taxon>Vertebrata</taxon>
        <taxon>Euteleostomi</taxon>
        <taxon>Actinopterygii</taxon>
        <taxon>Neopterygii</taxon>
        <taxon>Teleostei</taxon>
        <taxon>Neoteleostei</taxon>
        <taxon>Acanthomorphata</taxon>
        <taxon>Gobiaria</taxon>
        <taxon>Gobiiformes</taxon>
        <taxon>Gobioidei</taxon>
        <taxon>Gobiidae</taxon>
        <taxon>Gobionellinae</taxon>
        <taxon>Mugilogobius</taxon>
    </lineage>
</organism>
<evidence type="ECO:0000313" key="1">
    <source>
        <dbReference type="EMBL" id="KAK7901319.1"/>
    </source>
</evidence>
<dbReference type="Proteomes" id="UP001460270">
    <property type="component" value="Unassembled WGS sequence"/>
</dbReference>
<dbReference type="EMBL" id="JBBPFD010000013">
    <property type="protein sequence ID" value="KAK7901319.1"/>
    <property type="molecule type" value="Genomic_DNA"/>
</dbReference>
<name>A0AAW0NP30_9GOBI</name>